<comment type="function">
    <text evidence="1">Involved in the import of queuosine (Q) precursors, required for Q precursor salvage.</text>
</comment>
<dbReference type="PANTHER" id="PTHR34300">
    <property type="entry name" value="QUEUOSINE PRECURSOR TRANSPORTER-RELATED"/>
    <property type="match status" value="1"/>
</dbReference>
<name>A0ABW9JAW1_9SPHI</name>
<accession>A0ABW9JAW1</accession>
<dbReference type="HAMAP" id="MF_02088">
    <property type="entry name" value="Q_prec_transport"/>
    <property type="match status" value="1"/>
</dbReference>
<dbReference type="RefSeq" id="WP_246077048.1">
    <property type="nucleotide sequence ID" value="NZ_SSHJ02000007.1"/>
</dbReference>
<dbReference type="Proteomes" id="UP001517247">
    <property type="component" value="Unassembled WGS sequence"/>
</dbReference>
<keyword evidence="1" id="KW-1133">Transmembrane helix</keyword>
<dbReference type="Pfam" id="PF02592">
    <property type="entry name" value="Vut_1"/>
    <property type="match status" value="1"/>
</dbReference>
<feature type="transmembrane region" description="Helical" evidence="1">
    <location>
        <begin position="212"/>
        <end position="242"/>
    </location>
</feature>
<feature type="transmembrane region" description="Helical" evidence="1">
    <location>
        <begin position="95"/>
        <end position="115"/>
    </location>
</feature>
<reference evidence="2 3" key="1">
    <citation type="submission" date="2024-12" db="EMBL/GenBank/DDBJ databases">
        <authorList>
            <person name="Hu S."/>
        </authorList>
    </citation>
    <scope>NUCLEOTIDE SEQUENCE [LARGE SCALE GENOMIC DNA]</scope>
    <source>
        <strain evidence="2 3">THG-T11</strain>
    </source>
</reference>
<keyword evidence="3" id="KW-1185">Reference proteome</keyword>
<keyword evidence="1" id="KW-0813">Transport</keyword>
<comment type="subcellular location">
    <subcellularLocation>
        <location evidence="1">Cell membrane</location>
        <topology evidence="1">Multi-pass membrane protein</topology>
    </subcellularLocation>
</comment>
<protein>
    <recommendedName>
        <fullName evidence="1">Probable queuosine precursor transporter</fullName>
        <shortName evidence="1">Q precursor transporter</shortName>
    </recommendedName>
</protein>
<keyword evidence="1" id="KW-1003">Cell membrane</keyword>
<sequence length="265" mass="29878">MPKFCTLVAMTFKTKESRLLLILGAFFVANTLMSEFIGVKIFSVEGVLGIKKFDINLFGVPNLSYNMSAGVLTWPIVFIMTDIINEYFGVKQVRFLSILTAILIGFAFFVVWMAIKLEPADFWLTQEVDGQQLSMPRAFDAIFGQGMWIIVGSITAFLLGQMVDVLIFHRIKKFTGEKALWLRATGSTLLSQLIDSFVVILIAFYLNPAYHWSWQMVAAIGLVGYTYKFVVALLMTPILYVVHAIIDKYLGKDLAHRMIKMAARG</sequence>
<organism evidence="2 3">
    <name type="scientific">Pedobacter ureilyticus</name>
    <dbReference type="NCBI Taxonomy" id="1393051"/>
    <lineage>
        <taxon>Bacteria</taxon>
        <taxon>Pseudomonadati</taxon>
        <taxon>Bacteroidota</taxon>
        <taxon>Sphingobacteriia</taxon>
        <taxon>Sphingobacteriales</taxon>
        <taxon>Sphingobacteriaceae</taxon>
        <taxon>Pedobacter</taxon>
    </lineage>
</organism>
<feature type="transmembrane region" description="Helical" evidence="1">
    <location>
        <begin position="146"/>
        <end position="168"/>
    </location>
</feature>
<feature type="transmembrane region" description="Helical" evidence="1">
    <location>
        <begin position="63"/>
        <end position="83"/>
    </location>
</feature>
<evidence type="ECO:0000313" key="2">
    <source>
        <dbReference type="EMBL" id="MFN0256296.1"/>
    </source>
</evidence>
<evidence type="ECO:0000313" key="3">
    <source>
        <dbReference type="Proteomes" id="UP001517247"/>
    </source>
</evidence>
<feature type="transmembrane region" description="Helical" evidence="1">
    <location>
        <begin position="20"/>
        <end position="43"/>
    </location>
</feature>
<proteinExistence type="inferred from homology"/>
<keyword evidence="1" id="KW-0472">Membrane</keyword>
<dbReference type="InterPro" id="IPR003744">
    <property type="entry name" value="YhhQ"/>
</dbReference>
<comment type="caution">
    <text evidence="2">The sequence shown here is derived from an EMBL/GenBank/DDBJ whole genome shotgun (WGS) entry which is preliminary data.</text>
</comment>
<comment type="similarity">
    <text evidence="1">Belongs to the vitamin uptake transporter (VUT/ECF) (TC 2.A.88) family. Q precursor transporter subfamily.</text>
</comment>
<evidence type="ECO:0000256" key="1">
    <source>
        <dbReference type="HAMAP-Rule" id="MF_02088"/>
    </source>
</evidence>
<dbReference type="PANTHER" id="PTHR34300:SF2">
    <property type="entry name" value="QUEUOSINE PRECURSOR TRANSPORTER-RELATED"/>
    <property type="match status" value="1"/>
</dbReference>
<dbReference type="EMBL" id="SSHJ02000007">
    <property type="protein sequence ID" value="MFN0256296.1"/>
    <property type="molecule type" value="Genomic_DNA"/>
</dbReference>
<feature type="transmembrane region" description="Helical" evidence="1">
    <location>
        <begin position="180"/>
        <end position="206"/>
    </location>
</feature>
<gene>
    <name evidence="2" type="ORF">E6A44_011975</name>
</gene>
<dbReference type="NCBIfam" id="TIGR00697">
    <property type="entry name" value="queuosine precursor transporter"/>
    <property type="match status" value="1"/>
</dbReference>
<keyword evidence="1" id="KW-0812">Transmembrane</keyword>